<dbReference type="SUPFAM" id="SSF55785">
    <property type="entry name" value="PYP-like sensor domain (PAS domain)"/>
    <property type="match status" value="1"/>
</dbReference>
<dbReference type="PROSITE" id="PS00041">
    <property type="entry name" value="HTH_ARAC_FAMILY_1"/>
    <property type="match status" value="1"/>
</dbReference>
<dbReference type="InterPro" id="IPR050204">
    <property type="entry name" value="AraC_XylS_family_regulators"/>
</dbReference>
<gene>
    <name evidence="6" type="ORF">UFOPK3772_01305</name>
</gene>
<accession>A0A6J7JYJ6</accession>
<dbReference type="Pfam" id="PF08448">
    <property type="entry name" value="PAS_4"/>
    <property type="match status" value="1"/>
</dbReference>
<dbReference type="PROSITE" id="PS01124">
    <property type="entry name" value="HTH_ARAC_FAMILY_2"/>
    <property type="match status" value="1"/>
</dbReference>
<dbReference type="SMART" id="SM00342">
    <property type="entry name" value="HTH_ARAC"/>
    <property type="match status" value="1"/>
</dbReference>
<evidence type="ECO:0000313" key="6">
    <source>
        <dbReference type="EMBL" id="CAB4947152.1"/>
    </source>
</evidence>
<sequence>MFADLVEGIPQVLGCMKDPAGRYVWSNTGFANRLGIRPDEVVGRTVDELFPVEFARSYAGQDAQVLATGRPLQSHLELIVRADGGIGWYVTSKSRLIGIDRSVWGLAVLSIDLQSQLESAHAGLARMIGRVREQVGHPWRVPELASIAGLSPKQLERLTSRTLGLSPQRLVQRLRLEHAVRLITDTVESLGAISAECGFYDQSSFTKQFRSVLGLTPGAYRRAPS</sequence>
<dbReference type="InterPro" id="IPR009057">
    <property type="entry name" value="Homeodomain-like_sf"/>
</dbReference>
<dbReference type="InterPro" id="IPR035965">
    <property type="entry name" value="PAS-like_dom_sf"/>
</dbReference>
<name>A0A6J7JYJ6_9ZZZZ</name>
<proteinExistence type="predicted"/>
<dbReference type="PANTHER" id="PTHR46796:SF13">
    <property type="entry name" value="HTH-TYPE TRANSCRIPTIONAL ACTIVATOR RHAS"/>
    <property type="match status" value="1"/>
</dbReference>
<reference evidence="6" key="1">
    <citation type="submission" date="2020-05" db="EMBL/GenBank/DDBJ databases">
        <authorList>
            <person name="Chiriac C."/>
            <person name="Salcher M."/>
            <person name="Ghai R."/>
            <person name="Kavagutti S V."/>
        </authorList>
    </citation>
    <scope>NUCLEOTIDE SEQUENCE</scope>
</reference>
<keyword evidence="2" id="KW-0238">DNA-binding</keyword>
<dbReference type="NCBIfam" id="TIGR00229">
    <property type="entry name" value="sensory_box"/>
    <property type="match status" value="1"/>
</dbReference>
<evidence type="ECO:0000259" key="4">
    <source>
        <dbReference type="PROSITE" id="PS01124"/>
    </source>
</evidence>
<evidence type="ECO:0000256" key="2">
    <source>
        <dbReference type="ARBA" id="ARBA00023125"/>
    </source>
</evidence>
<dbReference type="GO" id="GO:0043565">
    <property type="term" value="F:sequence-specific DNA binding"/>
    <property type="evidence" value="ECO:0007669"/>
    <property type="project" value="InterPro"/>
</dbReference>
<feature type="domain" description="PAS" evidence="5">
    <location>
        <begin position="18"/>
        <end position="50"/>
    </location>
</feature>
<dbReference type="EMBL" id="CAFBNE010000034">
    <property type="protein sequence ID" value="CAB4947152.1"/>
    <property type="molecule type" value="Genomic_DNA"/>
</dbReference>
<dbReference type="Gene3D" id="1.10.10.60">
    <property type="entry name" value="Homeodomain-like"/>
    <property type="match status" value="1"/>
</dbReference>
<dbReference type="Pfam" id="PF12833">
    <property type="entry name" value="HTH_18"/>
    <property type="match status" value="1"/>
</dbReference>
<dbReference type="PANTHER" id="PTHR46796">
    <property type="entry name" value="HTH-TYPE TRANSCRIPTIONAL ACTIVATOR RHAS-RELATED"/>
    <property type="match status" value="1"/>
</dbReference>
<feature type="domain" description="HTH araC/xylS-type" evidence="4">
    <location>
        <begin position="125"/>
        <end position="223"/>
    </location>
</feature>
<organism evidence="6">
    <name type="scientific">freshwater metagenome</name>
    <dbReference type="NCBI Taxonomy" id="449393"/>
    <lineage>
        <taxon>unclassified sequences</taxon>
        <taxon>metagenomes</taxon>
        <taxon>ecological metagenomes</taxon>
    </lineage>
</organism>
<keyword evidence="3" id="KW-0804">Transcription</keyword>
<dbReference type="InterPro" id="IPR013656">
    <property type="entry name" value="PAS_4"/>
</dbReference>
<dbReference type="InterPro" id="IPR000014">
    <property type="entry name" value="PAS"/>
</dbReference>
<dbReference type="InterPro" id="IPR018060">
    <property type="entry name" value="HTH_AraC"/>
</dbReference>
<dbReference type="AlphaFoldDB" id="A0A6J7JYJ6"/>
<dbReference type="SUPFAM" id="SSF46689">
    <property type="entry name" value="Homeodomain-like"/>
    <property type="match status" value="1"/>
</dbReference>
<dbReference type="CDD" id="cd00130">
    <property type="entry name" value="PAS"/>
    <property type="match status" value="1"/>
</dbReference>
<protein>
    <submittedName>
        <fullName evidence="6">Unannotated protein</fullName>
    </submittedName>
</protein>
<dbReference type="PROSITE" id="PS50112">
    <property type="entry name" value="PAS"/>
    <property type="match status" value="1"/>
</dbReference>
<dbReference type="GO" id="GO:0003700">
    <property type="term" value="F:DNA-binding transcription factor activity"/>
    <property type="evidence" value="ECO:0007669"/>
    <property type="project" value="InterPro"/>
</dbReference>
<dbReference type="Gene3D" id="3.30.450.20">
    <property type="entry name" value="PAS domain"/>
    <property type="match status" value="1"/>
</dbReference>
<evidence type="ECO:0000259" key="5">
    <source>
        <dbReference type="PROSITE" id="PS50112"/>
    </source>
</evidence>
<evidence type="ECO:0000256" key="3">
    <source>
        <dbReference type="ARBA" id="ARBA00023163"/>
    </source>
</evidence>
<evidence type="ECO:0000256" key="1">
    <source>
        <dbReference type="ARBA" id="ARBA00023015"/>
    </source>
</evidence>
<dbReference type="InterPro" id="IPR018062">
    <property type="entry name" value="HTH_AraC-typ_CS"/>
</dbReference>
<keyword evidence="1" id="KW-0805">Transcription regulation</keyword>